<dbReference type="EMBL" id="NJGC01000149">
    <property type="protein sequence ID" value="PAM64641.1"/>
    <property type="molecule type" value="Genomic_DNA"/>
</dbReference>
<accession>A0A270MXU3</accession>
<keyword evidence="3" id="KW-0964">Secreted</keyword>
<evidence type="ECO:0000313" key="9">
    <source>
        <dbReference type="Proteomes" id="UP000216433"/>
    </source>
</evidence>
<dbReference type="GO" id="GO:0016829">
    <property type="term" value="F:lyase activity"/>
    <property type="evidence" value="ECO:0007669"/>
    <property type="project" value="UniProtKB-KW"/>
</dbReference>
<feature type="region of interest" description="Disordered" evidence="6">
    <location>
        <begin position="38"/>
        <end position="57"/>
    </location>
</feature>
<sequence>MYLNPAGNFSPSLRTSVDQTDYHAKRCDIAPGLLSGENTPCPTAFSEPTPARPRSYSSFSKALQPNAATQPRLAYDAPNFETIMSVRGPTPLCGHLLMRDSANPAFVNAISMNAPSSAPQTGDKLHININPEELPRAFLSISDILFAENSPFHEWKIADPLISGATGRIGAGAQITLYADTTAPICSKRIAAIRAFTAAIQENLEADRIRPGKMPRSDTPYTSFVSYRNDARSSRHGDGETNATEPFFVALKHPLQYK</sequence>
<name>A0A270MXU3_STEMA</name>
<dbReference type="RefSeq" id="WP_095377836.1">
    <property type="nucleotide sequence ID" value="NZ_NJGC01000009.1"/>
</dbReference>
<dbReference type="AlphaFoldDB" id="A0A270MXU3"/>
<evidence type="ECO:0000256" key="1">
    <source>
        <dbReference type="ARBA" id="ARBA00004613"/>
    </source>
</evidence>
<dbReference type="GO" id="GO:0005576">
    <property type="term" value="C:extracellular region"/>
    <property type="evidence" value="ECO:0007669"/>
    <property type="project" value="UniProtKB-SubCell"/>
</dbReference>
<evidence type="ECO:0000256" key="5">
    <source>
        <dbReference type="ARBA" id="ARBA00023239"/>
    </source>
</evidence>
<dbReference type="Gene3D" id="3.30.2430.10">
    <property type="entry name" value="phosphothreonine lyase"/>
    <property type="match status" value="1"/>
</dbReference>
<comment type="similarity">
    <text evidence="2">Belongs to the phosphothreonine lyase family.</text>
</comment>
<proteinExistence type="inferred from homology"/>
<dbReference type="Pfam" id="PF03536">
    <property type="entry name" value="VRP3"/>
    <property type="match status" value="1"/>
</dbReference>
<evidence type="ECO:0000256" key="6">
    <source>
        <dbReference type="SAM" id="MobiDB-lite"/>
    </source>
</evidence>
<geneLocation type="plasmid" evidence="7">
    <name>unnamed1</name>
</geneLocation>
<evidence type="ECO:0000256" key="2">
    <source>
        <dbReference type="ARBA" id="ARBA00009168"/>
    </source>
</evidence>
<evidence type="ECO:0000256" key="3">
    <source>
        <dbReference type="ARBA" id="ARBA00022525"/>
    </source>
</evidence>
<dbReference type="InterPro" id="IPR038498">
    <property type="entry name" value="OspF/SpvC_sf"/>
</dbReference>
<dbReference type="InterPro" id="IPR003519">
    <property type="entry name" value="OspF/SpvC"/>
</dbReference>
<keyword evidence="7" id="KW-0614">Plasmid</keyword>
<dbReference type="Proteomes" id="UP000216433">
    <property type="component" value="Unassembled WGS sequence"/>
</dbReference>
<evidence type="ECO:0000256" key="4">
    <source>
        <dbReference type="ARBA" id="ARBA00023026"/>
    </source>
</evidence>
<reference evidence="7 9" key="1">
    <citation type="submission" date="2017-06" db="EMBL/GenBank/DDBJ databases">
        <title>Genome sequencing and assembly of Stenotrophomonas maltophilia DF07.</title>
        <authorList>
            <person name="Iyer R."/>
        </authorList>
    </citation>
    <scope>NUCLEOTIDE SEQUENCE [LARGE SCALE GENOMIC DNA]</scope>
    <source>
        <strain evidence="7 9">DF07</strain>
        <plasmid evidence="7">unnamed1</plasmid>
    </source>
</reference>
<dbReference type="EMBL" id="NJGC01000009">
    <property type="protein sequence ID" value="PAM71798.1"/>
    <property type="molecule type" value="Genomic_DNA"/>
</dbReference>
<evidence type="ECO:0000313" key="8">
    <source>
        <dbReference type="EMBL" id="PAM71798.1"/>
    </source>
</evidence>
<keyword evidence="5" id="KW-0456">Lyase</keyword>
<keyword evidence="4" id="KW-0843">Virulence</keyword>
<evidence type="ECO:0000313" key="7">
    <source>
        <dbReference type="EMBL" id="PAM64641.1"/>
    </source>
</evidence>
<organism evidence="7 9">
    <name type="scientific">Stenotrophomonas maltophilia</name>
    <name type="common">Pseudomonas maltophilia</name>
    <name type="synonym">Xanthomonas maltophilia</name>
    <dbReference type="NCBI Taxonomy" id="40324"/>
    <lineage>
        <taxon>Bacteria</taxon>
        <taxon>Pseudomonadati</taxon>
        <taxon>Pseudomonadota</taxon>
        <taxon>Gammaproteobacteria</taxon>
        <taxon>Lysobacterales</taxon>
        <taxon>Lysobacteraceae</taxon>
        <taxon>Stenotrophomonas</taxon>
        <taxon>Stenotrophomonas maltophilia group</taxon>
    </lineage>
</organism>
<comment type="caution">
    <text evidence="7">The sequence shown here is derived from an EMBL/GenBank/DDBJ whole genome shotgun (WGS) entry which is preliminary data.</text>
</comment>
<protein>
    <submittedName>
        <fullName evidence="7">Uncharacterized protein</fullName>
    </submittedName>
</protein>
<gene>
    <name evidence="8" type="ORF">CEK00_09390</name>
    <name evidence="7" type="ORF">CEK00_21710</name>
</gene>
<comment type="subcellular location">
    <subcellularLocation>
        <location evidence="1">Secreted</location>
    </subcellularLocation>
</comment>